<protein>
    <submittedName>
        <fullName evidence="10">Ferredoxin</fullName>
    </submittedName>
</protein>
<evidence type="ECO:0000256" key="8">
    <source>
        <dbReference type="ARBA" id="ARBA00034078"/>
    </source>
</evidence>
<keyword evidence="7" id="KW-0411">Iron-sulfur</keyword>
<name>B1X3U6_PAUCH</name>
<evidence type="ECO:0000259" key="9">
    <source>
        <dbReference type="PROSITE" id="PS51085"/>
    </source>
</evidence>
<sequence length="122" mass="13641">MRSSHAIIVHWSQQAYTFSHKVPEGEYILNSFEQHGALLPFNCRNGCCTTCAVQVLNGDIDHREAFGLSSQIRNRGYGLLCVACSMNPLELETQEEDEVYNSQFGIFFGRGKVIKGLPLDEG</sequence>
<dbReference type="PROSITE" id="PS51085">
    <property type="entry name" value="2FE2S_FER_2"/>
    <property type="match status" value="1"/>
</dbReference>
<keyword evidence="3" id="KW-0001">2Fe-2S</keyword>
<evidence type="ECO:0000313" key="10">
    <source>
        <dbReference type="EMBL" id="ACB42615.1"/>
    </source>
</evidence>
<dbReference type="PANTHER" id="PTHR43112">
    <property type="entry name" value="FERREDOXIN"/>
    <property type="match status" value="1"/>
</dbReference>
<evidence type="ECO:0000256" key="2">
    <source>
        <dbReference type="ARBA" id="ARBA00022448"/>
    </source>
</evidence>
<evidence type="ECO:0000256" key="5">
    <source>
        <dbReference type="ARBA" id="ARBA00022982"/>
    </source>
</evidence>
<dbReference type="RefSeq" id="YP_002048825.1">
    <property type="nucleotide sequence ID" value="NC_011087.1"/>
</dbReference>
<geneLocation type="organellar chromatophore" evidence="10"/>
<dbReference type="AlphaFoldDB" id="B1X3U6"/>
<evidence type="ECO:0000256" key="4">
    <source>
        <dbReference type="ARBA" id="ARBA00022723"/>
    </source>
</evidence>
<comment type="similarity">
    <text evidence="1">Belongs to the 2Fe2S plant-type ferredoxin family.</text>
</comment>
<keyword evidence="4" id="KW-0479">Metal-binding</keyword>
<dbReference type="InterPro" id="IPR036010">
    <property type="entry name" value="2Fe-2S_ferredoxin-like_sf"/>
</dbReference>
<dbReference type="Gene3D" id="3.10.20.30">
    <property type="match status" value="1"/>
</dbReference>
<evidence type="ECO:0000256" key="3">
    <source>
        <dbReference type="ARBA" id="ARBA00022714"/>
    </source>
</evidence>
<accession>B1X3U6</accession>
<evidence type="ECO:0000256" key="1">
    <source>
        <dbReference type="ARBA" id="ARBA00007874"/>
    </source>
</evidence>
<reference evidence="10" key="2">
    <citation type="journal article" date="2008" name="Curr. Biol.">
        <title>Chromatophore genome sequence of Paulinella sheds light on acquisition of photosynthesis by eukaryotes.</title>
        <authorList>
            <person name="Nowack E.C.M."/>
            <person name="Melkonian M."/>
            <person name="Gloeckner G."/>
        </authorList>
    </citation>
    <scope>NUCLEOTIDE SEQUENCE [LARGE SCALE GENOMIC DNA]</scope>
</reference>
<dbReference type="InterPro" id="IPR012675">
    <property type="entry name" value="Beta-grasp_dom_sf"/>
</dbReference>
<dbReference type="EMBL" id="CP000815">
    <property type="protein sequence ID" value="ACB42615.1"/>
    <property type="molecule type" value="Genomic_DNA"/>
</dbReference>
<dbReference type="SUPFAM" id="SSF54292">
    <property type="entry name" value="2Fe-2S ferredoxin-like"/>
    <property type="match status" value="1"/>
</dbReference>
<evidence type="ECO:0000256" key="7">
    <source>
        <dbReference type="ARBA" id="ARBA00023014"/>
    </source>
</evidence>
<dbReference type="GO" id="GO:0046872">
    <property type="term" value="F:metal ion binding"/>
    <property type="evidence" value="ECO:0007669"/>
    <property type="project" value="UniProtKB-KW"/>
</dbReference>
<feature type="domain" description="2Fe-2S ferredoxin-type" evidence="9">
    <location>
        <begin position="5"/>
        <end position="97"/>
    </location>
</feature>
<dbReference type="PANTHER" id="PTHR43112:SF10">
    <property type="entry name" value="FERREDOXIN C 2, CHLOROPLASTIC"/>
    <property type="match status" value="1"/>
</dbReference>
<dbReference type="GeneID" id="6481487"/>
<dbReference type="Pfam" id="PF00111">
    <property type="entry name" value="Fer2"/>
    <property type="match status" value="1"/>
</dbReference>
<comment type="cofactor">
    <cofactor evidence="8">
        <name>[2Fe-2S] cluster</name>
        <dbReference type="ChEBI" id="CHEBI:190135"/>
    </cofactor>
</comment>
<proteinExistence type="inferred from homology"/>
<organism evidence="10">
    <name type="scientific">Paulinella chromatophora</name>
    <dbReference type="NCBI Taxonomy" id="39717"/>
    <lineage>
        <taxon>Eukaryota</taxon>
        <taxon>Sar</taxon>
        <taxon>Rhizaria</taxon>
        <taxon>Cercozoa</taxon>
        <taxon>Imbricatea</taxon>
        <taxon>Silicofilosea</taxon>
        <taxon>Euglyphida</taxon>
        <taxon>Paulinellidae</taxon>
        <taxon>Paulinella</taxon>
    </lineage>
</organism>
<dbReference type="CDD" id="cd00207">
    <property type="entry name" value="fer2"/>
    <property type="match status" value="1"/>
</dbReference>
<reference evidence="10" key="1">
    <citation type="submission" date="2007-08" db="EMBL/GenBank/DDBJ databases">
        <authorList>
            <person name="Gloeckner G."/>
            <person name="Nowack E."/>
            <person name="Melkonian M."/>
        </authorList>
    </citation>
    <scope>NUCLEOTIDE SEQUENCE</scope>
</reference>
<keyword evidence="5" id="KW-0249">Electron transport</keyword>
<evidence type="ECO:0000256" key="6">
    <source>
        <dbReference type="ARBA" id="ARBA00023004"/>
    </source>
</evidence>
<keyword evidence="6" id="KW-0408">Iron</keyword>
<dbReference type="InterPro" id="IPR001041">
    <property type="entry name" value="2Fe-2S_ferredoxin-type"/>
</dbReference>
<dbReference type="GO" id="GO:0051537">
    <property type="term" value="F:2 iron, 2 sulfur cluster binding"/>
    <property type="evidence" value="ECO:0007669"/>
    <property type="project" value="UniProtKB-KW"/>
</dbReference>
<keyword evidence="10" id="KW-0934">Plastid</keyword>
<keyword evidence="2" id="KW-0813">Transport</keyword>
<gene>
    <name evidence="10" type="primary">petF</name>
    <name evidence="10" type="ordered locus">PCC_0165</name>
</gene>